<dbReference type="Proteomes" id="UP000515908">
    <property type="component" value="Chromosome 05"/>
</dbReference>
<keyword evidence="2" id="KW-1185">Reference proteome</keyword>
<sequence>MRITRDELPSRDQLEGTLERHARLVESTYGGMYPSLSTVDVLVLDSIQNIHPTVFLSMESVARRLRGKPNLPFGGLRVYGAADFWRLPVHPTSDTGGYLFQLDQWSEWFPKQQLLRKTFGQEKTLNEMTEKALFGTLTLDDMIEMERRSFEGKPEASLFSYSTSLARKTATTNTADTDDVKSWFTHGKEKRADTPLISLLNDDMVSNVTAISKYTPRFPKQPTVRVMPTRFKALKQVEVGNYLVNVIIQSSLPVSFGLVNSLSVDVGDHVHLILNSDQNAFGIAAGSVGEVMKIEEHFLTVHFIEEQKTVELPRMRVVTYHRKYPEVMYEVQQFPVFPRSDCRPLNIVNYRNCYKVNINCRRVADTNDLGNMLANYAHI</sequence>
<evidence type="ECO:0000313" key="1">
    <source>
        <dbReference type="EMBL" id="CAD2215832.1"/>
    </source>
</evidence>
<gene>
    <name evidence="1" type="ORF">ADEAN_000329000</name>
</gene>
<dbReference type="EMBL" id="LR877149">
    <property type="protein sequence ID" value="CAD2215832.1"/>
    <property type="molecule type" value="Genomic_DNA"/>
</dbReference>
<reference evidence="1 2" key="1">
    <citation type="submission" date="2020-08" db="EMBL/GenBank/DDBJ databases">
        <authorList>
            <person name="Newling K."/>
            <person name="Davey J."/>
            <person name="Forrester S."/>
        </authorList>
    </citation>
    <scope>NUCLEOTIDE SEQUENCE [LARGE SCALE GENOMIC DNA]</scope>
    <source>
        <strain evidence="2">Crithidia deanei Carvalho (ATCC PRA-265)</strain>
    </source>
</reference>
<accession>A0A7G2CCK9</accession>
<protein>
    <submittedName>
        <fullName evidence="1">Uncharacterized protein</fullName>
    </submittedName>
</protein>
<dbReference type="VEuPathDB" id="TriTrypDB:ADEAN_000329000"/>
<dbReference type="AlphaFoldDB" id="A0A7G2CCK9"/>
<evidence type="ECO:0000313" key="2">
    <source>
        <dbReference type="Proteomes" id="UP000515908"/>
    </source>
</evidence>
<dbReference type="OrthoDB" id="242938at2759"/>
<proteinExistence type="predicted"/>
<organism evidence="1 2">
    <name type="scientific">Angomonas deanei</name>
    <dbReference type="NCBI Taxonomy" id="59799"/>
    <lineage>
        <taxon>Eukaryota</taxon>
        <taxon>Discoba</taxon>
        <taxon>Euglenozoa</taxon>
        <taxon>Kinetoplastea</taxon>
        <taxon>Metakinetoplastina</taxon>
        <taxon>Trypanosomatida</taxon>
        <taxon>Trypanosomatidae</taxon>
        <taxon>Strigomonadinae</taxon>
        <taxon>Angomonas</taxon>
    </lineage>
</organism>
<name>A0A7G2CCK9_9TRYP</name>